<dbReference type="HOGENOM" id="CLU_2698689_0_0_7"/>
<organism evidence="1 2">
    <name type="scientific">Desulfobacula toluolica (strain DSM 7467 / Tol2)</name>
    <dbReference type="NCBI Taxonomy" id="651182"/>
    <lineage>
        <taxon>Bacteria</taxon>
        <taxon>Pseudomonadati</taxon>
        <taxon>Thermodesulfobacteriota</taxon>
        <taxon>Desulfobacteria</taxon>
        <taxon>Desulfobacterales</taxon>
        <taxon>Desulfobacteraceae</taxon>
        <taxon>Desulfobacula</taxon>
    </lineage>
</organism>
<dbReference type="EMBL" id="FO203503">
    <property type="protein sequence ID" value="CCK78531.1"/>
    <property type="molecule type" value="Genomic_DNA"/>
</dbReference>
<gene>
    <name evidence="1" type="ordered locus">TOL2_C03610</name>
</gene>
<keyword evidence="2" id="KW-1185">Reference proteome</keyword>
<accession>K0NCI5</accession>
<name>K0NCI5_DESTT</name>
<reference evidence="1 2" key="1">
    <citation type="journal article" date="2013" name="Environ. Microbiol.">
        <title>Complete genome, catabolic sub-proteomes and key-metabolites of Desulfobacula toluolica Tol2, a marine, aromatic compound-degrading, sulfate-reducing bacterium.</title>
        <authorList>
            <person name="Wohlbrand L."/>
            <person name="Jacob J.H."/>
            <person name="Kube M."/>
            <person name="Mussmann M."/>
            <person name="Jarling R."/>
            <person name="Beck A."/>
            <person name="Amann R."/>
            <person name="Wilkes H."/>
            <person name="Reinhardt R."/>
            <person name="Rabus R."/>
        </authorList>
    </citation>
    <scope>NUCLEOTIDE SEQUENCE [LARGE SCALE GENOMIC DNA]</scope>
    <source>
        <strain evidence="2">DSM 7467 / Tol2</strain>
    </source>
</reference>
<evidence type="ECO:0000313" key="1">
    <source>
        <dbReference type="EMBL" id="CCK78531.1"/>
    </source>
</evidence>
<protein>
    <submittedName>
        <fullName evidence="1">Uncharacterized protein</fullName>
    </submittedName>
</protein>
<dbReference type="Proteomes" id="UP000007347">
    <property type="component" value="Chromosome"/>
</dbReference>
<proteinExistence type="predicted"/>
<evidence type="ECO:0000313" key="2">
    <source>
        <dbReference type="Proteomes" id="UP000007347"/>
    </source>
</evidence>
<sequence>MILVFAPTLIFAIFFIVAKILMIDSIKKICSLIHGKVLSRLEPYFVSKDPKLTKKTFFEPHTKILFFQGYSNS</sequence>
<dbReference type="AlphaFoldDB" id="K0NCI5"/>
<dbReference type="KEGG" id="dto:TOL2_C03610"/>